<keyword evidence="3" id="KW-1185">Reference proteome</keyword>
<name>A0A2G5VHI6_9PELO</name>
<comment type="caution">
    <text evidence="2">The sequence shown here is derived from an EMBL/GenBank/DDBJ whole genome shotgun (WGS) entry which is preliminary data.</text>
</comment>
<protein>
    <recommendedName>
        <fullName evidence="1">F-box domain-containing protein</fullName>
    </recommendedName>
</protein>
<proteinExistence type="predicted"/>
<dbReference type="InterPro" id="IPR053222">
    <property type="entry name" value="Zygotic_Embryogenesis-Asso"/>
</dbReference>
<reference evidence="3" key="1">
    <citation type="submission" date="2017-10" db="EMBL/GenBank/DDBJ databases">
        <title>Rapid genome shrinkage in a self-fertile nematode reveals novel sperm competition proteins.</title>
        <authorList>
            <person name="Yin D."/>
            <person name="Schwarz E.M."/>
            <person name="Thomas C.G."/>
            <person name="Felde R.L."/>
            <person name="Korf I.F."/>
            <person name="Cutter A.D."/>
            <person name="Schartner C.M."/>
            <person name="Ralston E.J."/>
            <person name="Meyer B.J."/>
            <person name="Haag E.S."/>
        </authorList>
    </citation>
    <scope>NUCLEOTIDE SEQUENCE [LARGE SCALE GENOMIC DNA]</scope>
    <source>
        <strain evidence="3">JU1422</strain>
    </source>
</reference>
<organism evidence="2 3">
    <name type="scientific">Caenorhabditis nigoni</name>
    <dbReference type="NCBI Taxonomy" id="1611254"/>
    <lineage>
        <taxon>Eukaryota</taxon>
        <taxon>Metazoa</taxon>
        <taxon>Ecdysozoa</taxon>
        <taxon>Nematoda</taxon>
        <taxon>Chromadorea</taxon>
        <taxon>Rhabditida</taxon>
        <taxon>Rhabditina</taxon>
        <taxon>Rhabditomorpha</taxon>
        <taxon>Rhabditoidea</taxon>
        <taxon>Rhabditidae</taxon>
        <taxon>Peloderinae</taxon>
        <taxon>Caenorhabditis</taxon>
    </lineage>
</organism>
<dbReference type="AlphaFoldDB" id="A0A2G5VHI6"/>
<gene>
    <name evidence="2" type="primary">Cnig_chr_I.g1815</name>
    <name evidence="2" type="ORF">B9Z55_001815</name>
</gene>
<sequence length="337" mass="39144">MTKQKFPLKRLPDDLCSLILKTMEHHEVIAYSLISKKAHSTVQSLRLPLKSARIKLKWPEINLDFGSISVLFKWRMGDNHEELKNLNDIPIDVDVTIEKRSLIFDDDDMEFWPTVVSKTYFWSNQEKNIGQWIQHICSIFRCDSYEAGFSIGKRTFGDIKSIRNTFPKLRKIVISCEPNEQDITSAQNILRAFQPETVHLYSAPLQENLQHTGMRNLKELEIHSPHLNPRIEDLLTMNVERCTILGTQFSLRDLNRFFKLWTKGSNRRLNYLFVHGEGVADWNALMKGLQAGEAIRIQGEQVEREKEHTIQNCYGICGTIKMINIRLVVSVEFTVLN</sequence>
<evidence type="ECO:0000313" key="3">
    <source>
        <dbReference type="Proteomes" id="UP000230233"/>
    </source>
</evidence>
<dbReference type="InterPro" id="IPR001810">
    <property type="entry name" value="F-box_dom"/>
</dbReference>
<dbReference type="OrthoDB" id="10305344at2759"/>
<dbReference type="PROSITE" id="PS50181">
    <property type="entry name" value="FBOX"/>
    <property type="match status" value="1"/>
</dbReference>
<dbReference type="PANTHER" id="PTHR22899">
    <property type="entry name" value="CYCLIN-RELATED F-BOX FAMILY"/>
    <property type="match status" value="1"/>
</dbReference>
<accession>A0A2G5VHI6</accession>
<dbReference type="Pfam" id="PF00646">
    <property type="entry name" value="F-box"/>
    <property type="match status" value="1"/>
</dbReference>
<feature type="domain" description="F-box" evidence="1">
    <location>
        <begin position="5"/>
        <end position="61"/>
    </location>
</feature>
<dbReference type="Pfam" id="PF07735">
    <property type="entry name" value="FBA_2"/>
    <property type="match status" value="1"/>
</dbReference>
<dbReference type="InterPro" id="IPR012885">
    <property type="entry name" value="F-box_Sdz-33"/>
</dbReference>
<dbReference type="Proteomes" id="UP000230233">
    <property type="component" value="Chromosome I"/>
</dbReference>
<dbReference type="PANTHER" id="PTHR22899:SF0">
    <property type="entry name" value="F-BOX ASSOCIATED DOMAIN-CONTAINING PROTEIN-RELATED"/>
    <property type="match status" value="1"/>
</dbReference>
<dbReference type="EMBL" id="PDUG01000001">
    <property type="protein sequence ID" value="PIC51223.1"/>
    <property type="molecule type" value="Genomic_DNA"/>
</dbReference>
<evidence type="ECO:0000259" key="1">
    <source>
        <dbReference type="PROSITE" id="PS50181"/>
    </source>
</evidence>
<evidence type="ECO:0000313" key="2">
    <source>
        <dbReference type="EMBL" id="PIC51223.1"/>
    </source>
</evidence>